<proteinExistence type="predicted"/>
<evidence type="ECO:0000313" key="1">
    <source>
        <dbReference type="EMBL" id="OAQ23403.1"/>
    </source>
</evidence>
<organism evidence="1 2">
    <name type="scientific">Linnemannia elongata AG-77</name>
    <dbReference type="NCBI Taxonomy" id="1314771"/>
    <lineage>
        <taxon>Eukaryota</taxon>
        <taxon>Fungi</taxon>
        <taxon>Fungi incertae sedis</taxon>
        <taxon>Mucoromycota</taxon>
        <taxon>Mortierellomycotina</taxon>
        <taxon>Mortierellomycetes</taxon>
        <taxon>Mortierellales</taxon>
        <taxon>Mortierellaceae</taxon>
        <taxon>Linnemannia</taxon>
    </lineage>
</organism>
<dbReference type="AlphaFoldDB" id="A0A197JEG9"/>
<accession>A0A197JEG9</accession>
<dbReference type="Proteomes" id="UP000078512">
    <property type="component" value="Unassembled WGS sequence"/>
</dbReference>
<keyword evidence="2" id="KW-1185">Reference proteome</keyword>
<sequence>MSRYTGADAINLARTHETKRKTGRLPTVATNCSVSSVTYREALDAPRYFLLETRIRKSGDLTLGCLQYFCLMDGRHLVHLSTGSMTRLEDYHNLTFTWGNIFFQTTLGTTGFTLLQIPPVDLLQMGLPQVTRDGQQFTKFTFVYESAKNNCDERLLNGARALGVKVHDNTLAGCCLIFSQSPPSAITGHHWPPTEFERRGKGCLFMSISNQKVVAGILENAKTGHAIPQSYFFGFGLYKTVFQKI</sequence>
<dbReference type="EMBL" id="KV442120">
    <property type="protein sequence ID" value="OAQ23403.1"/>
    <property type="molecule type" value="Genomic_DNA"/>
</dbReference>
<reference evidence="1 2" key="1">
    <citation type="submission" date="2016-05" db="EMBL/GenBank/DDBJ databases">
        <title>Genome sequencing reveals origins of a unique bacterial endosymbiosis in the earliest lineages of terrestrial Fungi.</title>
        <authorList>
            <consortium name="DOE Joint Genome Institute"/>
            <person name="Uehling J."/>
            <person name="Gryganskyi A."/>
            <person name="Hameed K."/>
            <person name="Tschaplinski T."/>
            <person name="Misztal P."/>
            <person name="Wu S."/>
            <person name="Desiro A."/>
            <person name="Vande Pol N."/>
            <person name="Du Z.-Y."/>
            <person name="Zienkiewicz A."/>
            <person name="Zienkiewicz K."/>
            <person name="Morin E."/>
            <person name="Tisserant E."/>
            <person name="Splivallo R."/>
            <person name="Hainaut M."/>
            <person name="Henrissat B."/>
            <person name="Ohm R."/>
            <person name="Kuo A."/>
            <person name="Yan J."/>
            <person name="Lipzen A."/>
            <person name="Nolan M."/>
            <person name="Labutti K."/>
            <person name="Barry K."/>
            <person name="Goldstein A."/>
            <person name="Labbe J."/>
            <person name="Schadt C."/>
            <person name="Tuskan G."/>
            <person name="Grigoriev I."/>
            <person name="Martin F."/>
            <person name="Vilgalys R."/>
            <person name="Bonito G."/>
        </authorList>
    </citation>
    <scope>NUCLEOTIDE SEQUENCE [LARGE SCALE GENOMIC DNA]</scope>
    <source>
        <strain evidence="1 2">AG-77</strain>
    </source>
</reference>
<name>A0A197JEG9_9FUNG</name>
<evidence type="ECO:0000313" key="2">
    <source>
        <dbReference type="Proteomes" id="UP000078512"/>
    </source>
</evidence>
<protein>
    <submittedName>
        <fullName evidence="1">Uncharacterized protein</fullName>
    </submittedName>
</protein>
<gene>
    <name evidence="1" type="ORF">K457DRAFT_130597</name>
</gene>